<dbReference type="InterPro" id="IPR014757">
    <property type="entry name" value="Tscrpt_reg_IclR_C"/>
</dbReference>
<dbReference type="GO" id="GO:0045892">
    <property type="term" value="P:negative regulation of DNA-templated transcription"/>
    <property type="evidence" value="ECO:0007669"/>
    <property type="project" value="TreeGrafter"/>
</dbReference>
<dbReference type="SUPFAM" id="SSF46785">
    <property type="entry name" value="Winged helix' DNA-binding domain"/>
    <property type="match status" value="1"/>
</dbReference>
<dbReference type="Proteomes" id="UP000193355">
    <property type="component" value="Unassembled WGS sequence"/>
</dbReference>
<evidence type="ECO:0000256" key="2">
    <source>
        <dbReference type="ARBA" id="ARBA00023125"/>
    </source>
</evidence>
<name>A0A1X7KCS0_9BACT</name>
<keyword evidence="1" id="KW-0805">Transcription regulation</keyword>
<evidence type="ECO:0000256" key="1">
    <source>
        <dbReference type="ARBA" id="ARBA00023015"/>
    </source>
</evidence>
<evidence type="ECO:0000259" key="5">
    <source>
        <dbReference type="PROSITE" id="PS51078"/>
    </source>
</evidence>
<proteinExistence type="predicted"/>
<dbReference type="PROSITE" id="PS51077">
    <property type="entry name" value="HTH_ICLR"/>
    <property type="match status" value="1"/>
</dbReference>
<keyword evidence="7" id="KW-1185">Reference proteome</keyword>
<dbReference type="GO" id="GO:0003700">
    <property type="term" value="F:DNA-binding transcription factor activity"/>
    <property type="evidence" value="ECO:0007669"/>
    <property type="project" value="TreeGrafter"/>
</dbReference>
<dbReference type="GO" id="GO:0003677">
    <property type="term" value="F:DNA binding"/>
    <property type="evidence" value="ECO:0007669"/>
    <property type="project" value="UniProtKB-KW"/>
</dbReference>
<dbReference type="OrthoDB" id="9791752at2"/>
<dbReference type="Pfam" id="PF09339">
    <property type="entry name" value="HTH_IclR"/>
    <property type="match status" value="1"/>
</dbReference>
<dbReference type="PROSITE" id="PS51078">
    <property type="entry name" value="ICLR_ED"/>
    <property type="match status" value="1"/>
</dbReference>
<dbReference type="STRING" id="561720.SAMN06275492_1258"/>
<protein>
    <submittedName>
        <fullName evidence="6">Transcriptional regulator, IclR family</fullName>
    </submittedName>
</protein>
<sequence>MSSLLKGMEVLRVLAEPPFNYTLSELSSTMGMGKSGLHKILSTLKEKNFVVQEGSSKKYHLGPVVLRMGNVYSKLIGIEDIAAPVLSNLCQVLGETVYISIWEGDRAYPACKCCRPGGIYDANDFIGKSVPINAGASAKLLAAYQDREFIQDLLSRTDLVARTPYTLTSIPEILEEYDRIVKQGYSIEDQSFSLGVWCLSVPIFGKNRAVDRCLSVGAPVEAVGEGIFPIWLQRLRDGADEIGTQLQLRR</sequence>
<dbReference type="Gene3D" id="1.10.10.10">
    <property type="entry name" value="Winged helix-like DNA-binding domain superfamily/Winged helix DNA-binding domain"/>
    <property type="match status" value="1"/>
</dbReference>
<dbReference type="SMART" id="SM00346">
    <property type="entry name" value="HTH_ICLR"/>
    <property type="match status" value="1"/>
</dbReference>
<dbReference type="AlphaFoldDB" id="A0A1X7KCS0"/>
<dbReference type="InterPro" id="IPR050707">
    <property type="entry name" value="HTH_MetabolicPath_Reg"/>
</dbReference>
<keyword evidence="3" id="KW-0804">Transcription</keyword>
<keyword evidence="2" id="KW-0238">DNA-binding</keyword>
<dbReference type="Pfam" id="PF01614">
    <property type="entry name" value="IclR_C"/>
    <property type="match status" value="1"/>
</dbReference>
<evidence type="ECO:0000256" key="3">
    <source>
        <dbReference type="ARBA" id="ARBA00023163"/>
    </source>
</evidence>
<evidence type="ECO:0000259" key="4">
    <source>
        <dbReference type="PROSITE" id="PS51077"/>
    </source>
</evidence>
<dbReference type="PANTHER" id="PTHR30136">
    <property type="entry name" value="HELIX-TURN-HELIX TRANSCRIPTIONAL REGULATOR, ICLR FAMILY"/>
    <property type="match status" value="1"/>
</dbReference>
<dbReference type="InterPro" id="IPR005471">
    <property type="entry name" value="Tscrpt_reg_IclR_N"/>
</dbReference>
<evidence type="ECO:0000313" key="6">
    <source>
        <dbReference type="EMBL" id="SMG38707.1"/>
    </source>
</evidence>
<dbReference type="Gene3D" id="3.30.450.40">
    <property type="match status" value="1"/>
</dbReference>
<dbReference type="SUPFAM" id="SSF55781">
    <property type="entry name" value="GAF domain-like"/>
    <property type="match status" value="1"/>
</dbReference>
<feature type="domain" description="HTH iclR-type" evidence="4">
    <location>
        <begin position="1"/>
        <end position="63"/>
    </location>
</feature>
<dbReference type="InterPro" id="IPR036388">
    <property type="entry name" value="WH-like_DNA-bd_sf"/>
</dbReference>
<dbReference type="EMBL" id="FXBB01000025">
    <property type="protein sequence ID" value="SMG38707.1"/>
    <property type="molecule type" value="Genomic_DNA"/>
</dbReference>
<reference evidence="7" key="1">
    <citation type="submission" date="2017-04" db="EMBL/GenBank/DDBJ databases">
        <authorList>
            <person name="Varghese N."/>
            <person name="Submissions S."/>
        </authorList>
    </citation>
    <scope>NUCLEOTIDE SEQUENCE [LARGE SCALE GENOMIC DNA]</scope>
    <source>
        <strain evidence="7">USBA 82</strain>
    </source>
</reference>
<accession>A0A1X7KCS0</accession>
<dbReference type="PANTHER" id="PTHR30136:SF24">
    <property type="entry name" value="HTH-TYPE TRANSCRIPTIONAL REPRESSOR ALLR"/>
    <property type="match status" value="1"/>
</dbReference>
<feature type="domain" description="IclR-ED" evidence="5">
    <location>
        <begin position="64"/>
        <end position="248"/>
    </location>
</feature>
<organism evidence="6 7">
    <name type="scientific">Dethiosulfovibrio salsuginis</name>
    <dbReference type="NCBI Taxonomy" id="561720"/>
    <lineage>
        <taxon>Bacteria</taxon>
        <taxon>Thermotogati</taxon>
        <taxon>Synergistota</taxon>
        <taxon>Synergistia</taxon>
        <taxon>Synergistales</taxon>
        <taxon>Dethiosulfovibrionaceae</taxon>
        <taxon>Dethiosulfovibrio</taxon>
    </lineage>
</organism>
<dbReference type="InterPro" id="IPR036390">
    <property type="entry name" value="WH_DNA-bd_sf"/>
</dbReference>
<dbReference type="InterPro" id="IPR029016">
    <property type="entry name" value="GAF-like_dom_sf"/>
</dbReference>
<gene>
    <name evidence="6" type="ORF">SAMN06275492_1258</name>
</gene>
<evidence type="ECO:0000313" key="7">
    <source>
        <dbReference type="Proteomes" id="UP000193355"/>
    </source>
</evidence>